<comment type="pathway">
    <text evidence="5">tRNA modification; 5-methoxycarbonylmethyl-2-thiouridine-tRNA biosynthesis.</text>
</comment>
<gene>
    <name evidence="6" type="ORF">EW145_g6894</name>
</gene>
<evidence type="ECO:0000256" key="5">
    <source>
        <dbReference type="RuleBase" id="RU361182"/>
    </source>
</evidence>
<organism evidence="6 7">
    <name type="scientific">Phellinidium pouzarii</name>
    <dbReference type="NCBI Taxonomy" id="167371"/>
    <lineage>
        <taxon>Eukaryota</taxon>
        <taxon>Fungi</taxon>
        <taxon>Dikarya</taxon>
        <taxon>Basidiomycota</taxon>
        <taxon>Agaricomycotina</taxon>
        <taxon>Agaricomycetes</taxon>
        <taxon>Hymenochaetales</taxon>
        <taxon>Hymenochaetaceae</taxon>
        <taxon>Phellinidium</taxon>
    </lineage>
</organism>
<dbReference type="Gene3D" id="2.70.50.70">
    <property type="match status" value="1"/>
</dbReference>
<dbReference type="PANTHER" id="PTHR14986">
    <property type="entry name" value="RURM1 PROTEIN"/>
    <property type="match status" value="1"/>
</dbReference>
<keyword evidence="4" id="KW-0833">Ubl conjugation pathway</keyword>
<dbReference type="GO" id="GO:0005737">
    <property type="term" value="C:cytoplasm"/>
    <property type="evidence" value="ECO:0007669"/>
    <property type="project" value="UniProtKB-SubCell"/>
</dbReference>
<reference evidence="6 7" key="1">
    <citation type="submission" date="2019-02" db="EMBL/GenBank/DDBJ databases">
        <title>Genome sequencing of the rare red list fungi Phellinidium pouzarii.</title>
        <authorList>
            <person name="Buettner E."/>
            <person name="Kellner H."/>
        </authorList>
    </citation>
    <scope>NUCLEOTIDE SEQUENCE [LARGE SCALE GENOMIC DNA]</scope>
    <source>
        <strain evidence="6 7">DSM 108285</strain>
    </source>
</reference>
<comment type="caution">
    <text evidence="6">The sequence shown here is derived from an EMBL/GenBank/DDBJ whole genome shotgun (WGS) entry which is preliminary data.</text>
</comment>
<evidence type="ECO:0000313" key="7">
    <source>
        <dbReference type="Proteomes" id="UP000308199"/>
    </source>
</evidence>
<evidence type="ECO:0000256" key="2">
    <source>
        <dbReference type="ARBA" id="ARBA00022499"/>
    </source>
</evidence>
<protein>
    <recommendedName>
        <fullName evidence="5">Ubiquitin-related modifier 1</fullName>
    </recommendedName>
</protein>
<keyword evidence="2" id="KW-1017">Isopeptide bond</keyword>
<comment type="similarity">
    <text evidence="5">Belongs to the URM1 family.</text>
</comment>
<dbReference type="InterPro" id="IPR016155">
    <property type="entry name" value="Mopterin_synth/thiamin_S_b"/>
</dbReference>
<accession>A0A4S4KSB0</accession>
<dbReference type="Gene3D" id="3.10.20.30">
    <property type="match status" value="1"/>
</dbReference>
<evidence type="ECO:0000256" key="3">
    <source>
        <dbReference type="ARBA" id="ARBA00022694"/>
    </source>
</evidence>
<evidence type="ECO:0000313" key="6">
    <source>
        <dbReference type="EMBL" id="THH01545.1"/>
    </source>
</evidence>
<keyword evidence="7" id="KW-1185">Reference proteome</keyword>
<proteinExistence type="inferred from homology"/>
<comment type="subcellular location">
    <subcellularLocation>
        <location evidence="5">Cytoplasm</location>
    </subcellularLocation>
</comment>
<dbReference type="EMBL" id="SGPK01000584">
    <property type="protein sequence ID" value="THH01545.1"/>
    <property type="molecule type" value="Genomic_DNA"/>
</dbReference>
<dbReference type="SUPFAM" id="SSF54285">
    <property type="entry name" value="MoaD/ThiS"/>
    <property type="match status" value="1"/>
</dbReference>
<dbReference type="AlphaFoldDB" id="A0A4S4KSB0"/>
<keyword evidence="3 5" id="KW-0819">tRNA processing</keyword>
<evidence type="ECO:0000256" key="1">
    <source>
        <dbReference type="ARBA" id="ARBA00022490"/>
    </source>
</evidence>
<sequence length="197" mass="21617">MASEGQISIKVEFSGGLELLFSNKKSHQISLPSHLPVSPSTKPDEVSRKKPADISYLIHYLRDNLLKERVELFMEDETIYGRSINGRHPALSRSHSLFTPFSEGTPVLLSLSASPLLLRRTAVSFEYTFDFTSYKGFSAYNTPTGQSTIQRQWATYNPIMDATDPDIGCNNPGTTTDPQLTAAVPAGSSVTAFGDNP</sequence>
<evidence type="ECO:0000256" key="4">
    <source>
        <dbReference type="ARBA" id="ARBA00022786"/>
    </source>
</evidence>
<name>A0A4S4KSB0_9AGAM</name>
<dbReference type="GO" id="GO:0034227">
    <property type="term" value="P:tRNA thio-modification"/>
    <property type="evidence" value="ECO:0007669"/>
    <property type="project" value="InterPro"/>
</dbReference>
<dbReference type="InterPro" id="IPR015221">
    <property type="entry name" value="Urm1"/>
</dbReference>
<dbReference type="Proteomes" id="UP000308199">
    <property type="component" value="Unassembled WGS sequence"/>
</dbReference>
<dbReference type="InterPro" id="IPR012675">
    <property type="entry name" value="Beta-grasp_dom_sf"/>
</dbReference>
<dbReference type="Pfam" id="PF09138">
    <property type="entry name" value="Urm1"/>
    <property type="match status" value="1"/>
</dbReference>
<dbReference type="OrthoDB" id="10248987at2759"/>
<keyword evidence="1 5" id="KW-0963">Cytoplasm</keyword>
<dbReference type="UniPathway" id="UPA00988"/>